<feature type="transmembrane region" description="Helical" evidence="1">
    <location>
        <begin position="95"/>
        <end position="122"/>
    </location>
</feature>
<keyword evidence="1" id="KW-0812">Transmembrane</keyword>
<keyword evidence="3" id="KW-1185">Reference proteome</keyword>
<proteinExistence type="predicted"/>
<accession>A0ABU9MUI3</accession>
<dbReference type="Proteomes" id="UP001447008">
    <property type="component" value="Unassembled WGS sequence"/>
</dbReference>
<name>A0ABU9MUI3_9GAMM</name>
<dbReference type="EMBL" id="JBCGCU010000005">
    <property type="protein sequence ID" value="MEM0514959.1"/>
    <property type="molecule type" value="Genomic_DNA"/>
</dbReference>
<feature type="transmembrane region" description="Helical" evidence="1">
    <location>
        <begin position="142"/>
        <end position="164"/>
    </location>
</feature>
<keyword evidence="1" id="KW-0472">Membrane</keyword>
<protein>
    <submittedName>
        <fullName evidence="2">Paraquat-inducible protein A</fullName>
    </submittedName>
</protein>
<dbReference type="InterPro" id="IPR007498">
    <property type="entry name" value="PqiA-like"/>
</dbReference>
<reference evidence="2 3" key="1">
    <citation type="submission" date="2024-03" db="EMBL/GenBank/DDBJ databases">
        <title>Pseudoalteromonas qingdaonensis sp. nov., isolated from the intestines of marine benthic organisms.</title>
        <authorList>
            <person name="Lin X."/>
            <person name="Fang S."/>
            <person name="Hu X."/>
        </authorList>
    </citation>
    <scope>NUCLEOTIDE SEQUENCE [LARGE SCALE GENOMIC DNA]</scope>
    <source>
        <strain evidence="2 3">YIC-827</strain>
    </source>
</reference>
<sequence>MHRLLIGLLLILSLLLLAFAVTEPALTIEAKIAKSELANSAVEAITEESDSQSRYMLHTLSQMLGLDRLEGHIEAYGKTRGIWGTVMELYQHNNVLVAVLVAMFSVVVPLFKSTLQFVVLLLGPGPRAGSRLGRVQGRLQRIAAMLSKWSMADVFVLALIITYLGGNADGHFGQLVIMQAQLHLGFWLFLGYCLVSIISSILLHHQHQRWCNPVITK</sequence>
<evidence type="ECO:0000313" key="3">
    <source>
        <dbReference type="Proteomes" id="UP001447008"/>
    </source>
</evidence>
<evidence type="ECO:0000313" key="2">
    <source>
        <dbReference type="EMBL" id="MEM0514959.1"/>
    </source>
</evidence>
<dbReference type="RefSeq" id="WP_342677218.1">
    <property type="nucleotide sequence ID" value="NZ_JBCGCU010000005.1"/>
</dbReference>
<evidence type="ECO:0000256" key="1">
    <source>
        <dbReference type="SAM" id="Phobius"/>
    </source>
</evidence>
<organism evidence="2 3">
    <name type="scientific">Pseudoalteromonas qingdaonensis</name>
    <dbReference type="NCBI Taxonomy" id="3131913"/>
    <lineage>
        <taxon>Bacteria</taxon>
        <taxon>Pseudomonadati</taxon>
        <taxon>Pseudomonadota</taxon>
        <taxon>Gammaproteobacteria</taxon>
        <taxon>Alteromonadales</taxon>
        <taxon>Pseudoalteromonadaceae</taxon>
        <taxon>Pseudoalteromonas</taxon>
    </lineage>
</organism>
<comment type="caution">
    <text evidence="2">The sequence shown here is derived from an EMBL/GenBank/DDBJ whole genome shotgun (WGS) entry which is preliminary data.</text>
</comment>
<dbReference type="Pfam" id="PF04403">
    <property type="entry name" value="PqiA"/>
    <property type="match status" value="1"/>
</dbReference>
<feature type="transmembrane region" description="Helical" evidence="1">
    <location>
        <begin position="184"/>
        <end position="203"/>
    </location>
</feature>
<keyword evidence="1" id="KW-1133">Transmembrane helix</keyword>
<gene>
    <name evidence="2" type="ORF">WCN91_05890</name>
</gene>